<keyword evidence="4" id="KW-0813">Transport</keyword>
<dbReference type="Gene3D" id="3.30.1300.30">
    <property type="entry name" value="GSPII I/J protein-like"/>
    <property type="match status" value="1"/>
</dbReference>
<keyword evidence="5" id="KW-1134">Transmembrane beta strand</keyword>
<feature type="domain" description="Trimeric autotransporter adhesin YadA-like head" evidence="13">
    <location>
        <begin position="140"/>
        <end position="162"/>
    </location>
</feature>
<dbReference type="Gene3D" id="6.10.250.2120">
    <property type="match status" value="1"/>
</dbReference>
<feature type="domain" description="Trimeric autotransporter adhesin YadA-like stalk" evidence="14">
    <location>
        <begin position="859"/>
        <end position="899"/>
    </location>
</feature>
<keyword evidence="10" id="KW-0998">Cell outer membrane</keyword>
<feature type="domain" description="Trimeric autotransporter adhesin YadA-like stalk" evidence="14">
    <location>
        <begin position="1076"/>
        <end position="1118"/>
    </location>
</feature>
<keyword evidence="17" id="KW-1185">Reference proteome</keyword>
<evidence type="ECO:0000313" key="16">
    <source>
        <dbReference type="EMBL" id="CAG9168870.1"/>
    </source>
</evidence>
<dbReference type="CDD" id="cd12820">
    <property type="entry name" value="LbR_YadA-like"/>
    <property type="match status" value="1"/>
</dbReference>
<evidence type="ECO:0000259" key="15">
    <source>
        <dbReference type="Pfam" id="PF13018"/>
    </source>
</evidence>
<evidence type="ECO:0000313" key="17">
    <source>
        <dbReference type="Proteomes" id="UP000727654"/>
    </source>
</evidence>
<evidence type="ECO:0008006" key="18">
    <source>
        <dbReference type="Google" id="ProtNLM"/>
    </source>
</evidence>
<dbReference type="InterPro" id="IPR008635">
    <property type="entry name" value="Coiled_stalk_dom"/>
</dbReference>
<dbReference type="RefSeq" id="WP_224078975.1">
    <property type="nucleotide sequence ID" value="NZ_CAJZAI010000002.1"/>
</dbReference>
<reference evidence="16 17" key="1">
    <citation type="submission" date="2021-08" db="EMBL/GenBank/DDBJ databases">
        <authorList>
            <person name="Peeters C."/>
        </authorList>
    </citation>
    <scope>NUCLEOTIDE SEQUENCE [LARGE SCALE GENOMIC DNA]</scope>
    <source>
        <strain evidence="16 17">LMG 23992</strain>
    </source>
</reference>
<evidence type="ECO:0000259" key="13">
    <source>
        <dbReference type="Pfam" id="PF05658"/>
    </source>
</evidence>
<feature type="domain" description="Trimeric autotransporter adhesin YadA-like C-terminal membrane anchor" evidence="12">
    <location>
        <begin position="1153"/>
        <end position="1213"/>
    </location>
</feature>
<evidence type="ECO:0000256" key="10">
    <source>
        <dbReference type="ARBA" id="ARBA00023237"/>
    </source>
</evidence>
<feature type="domain" description="Trimeric autotransporter adhesin YadA-like head" evidence="13">
    <location>
        <begin position="117"/>
        <end position="135"/>
    </location>
</feature>
<evidence type="ECO:0000256" key="1">
    <source>
        <dbReference type="ARBA" id="ARBA00004241"/>
    </source>
</evidence>
<feature type="domain" description="Trimeric autotransporter adhesin YadA-like stalk" evidence="14">
    <location>
        <begin position="486"/>
        <end position="518"/>
    </location>
</feature>
<feature type="domain" description="Trimeric autotransporter adhesin YadA-like stalk" evidence="14">
    <location>
        <begin position="934"/>
        <end position="963"/>
    </location>
</feature>
<dbReference type="Pfam" id="PF05658">
    <property type="entry name" value="YadA_head"/>
    <property type="match status" value="8"/>
</dbReference>
<evidence type="ECO:0000256" key="11">
    <source>
        <dbReference type="SAM" id="Phobius"/>
    </source>
</evidence>
<dbReference type="Pfam" id="PF13018">
    <property type="entry name" value="ESPR"/>
    <property type="match status" value="1"/>
</dbReference>
<evidence type="ECO:0000256" key="2">
    <source>
        <dbReference type="ARBA" id="ARBA00004442"/>
    </source>
</evidence>
<evidence type="ECO:0000256" key="8">
    <source>
        <dbReference type="ARBA" id="ARBA00022927"/>
    </source>
</evidence>
<comment type="similarity">
    <text evidence="3">Belongs to the autotransporter-2 (AT-2) (TC 1.B.40) family.</text>
</comment>
<protein>
    <recommendedName>
        <fullName evidence="18">Adhesin</fullName>
    </recommendedName>
</protein>
<feature type="domain" description="Trimeric autotransporter adhesin YadA-like head" evidence="13">
    <location>
        <begin position="793"/>
        <end position="819"/>
    </location>
</feature>
<dbReference type="InterPro" id="IPR045584">
    <property type="entry name" value="Pilin-like"/>
</dbReference>
<dbReference type="Gene3D" id="1.20.5.170">
    <property type="match status" value="1"/>
</dbReference>
<keyword evidence="7" id="KW-0732">Signal</keyword>
<evidence type="ECO:0000256" key="7">
    <source>
        <dbReference type="ARBA" id="ARBA00022729"/>
    </source>
</evidence>
<feature type="domain" description="Trimeric autotransporter adhesin YadA-like head" evidence="13">
    <location>
        <begin position="167"/>
        <end position="190"/>
    </location>
</feature>
<feature type="domain" description="Trimeric autotransporter adhesin YadA-like head" evidence="13">
    <location>
        <begin position="548"/>
        <end position="574"/>
    </location>
</feature>
<gene>
    <name evidence="16" type="ORF">LMG23992_01330</name>
</gene>
<name>A0ABM8WNA5_9BURK</name>
<dbReference type="Proteomes" id="UP000727654">
    <property type="component" value="Unassembled WGS sequence"/>
</dbReference>
<feature type="domain" description="Trimeric autotransporter adhesin YadA-like stalk" evidence="14">
    <location>
        <begin position="432"/>
        <end position="463"/>
    </location>
</feature>
<feature type="domain" description="Trimeric autotransporter adhesin YadA-like head" evidence="13">
    <location>
        <begin position="192"/>
        <end position="218"/>
    </location>
</feature>
<dbReference type="SUPFAM" id="SSF54523">
    <property type="entry name" value="Pili subunits"/>
    <property type="match status" value="1"/>
</dbReference>
<feature type="domain" description="Trimeric autotransporter adhesin YadA-like stalk" evidence="14">
    <location>
        <begin position="331"/>
        <end position="373"/>
    </location>
</feature>
<organism evidence="16 17">
    <name type="scientific">Cupriavidus laharis</name>
    <dbReference type="NCBI Taxonomy" id="151654"/>
    <lineage>
        <taxon>Bacteria</taxon>
        <taxon>Pseudomonadati</taxon>
        <taxon>Pseudomonadota</taxon>
        <taxon>Betaproteobacteria</taxon>
        <taxon>Burkholderiales</taxon>
        <taxon>Burkholderiaceae</taxon>
        <taxon>Cupriavidus</taxon>
    </lineage>
</organism>
<comment type="caution">
    <text evidence="16">The sequence shown here is derived from an EMBL/GenBank/DDBJ whole genome shotgun (WGS) entry which is preliminary data.</text>
</comment>
<dbReference type="InterPro" id="IPR011049">
    <property type="entry name" value="Serralysin-like_metalloprot_C"/>
</dbReference>
<feature type="domain" description="Trimeric autotransporter adhesin YadA-like head" evidence="13">
    <location>
        <begin position="1010"/>
        <end position="1036"/>
    </location>
</feature>
<dbReference type="Pfam" id="PF03895">
    <property type="entry name" value="YadA_anchor"/>
    <property type="match status" value="1"/>
</dbReference>
<keyword evidence="8" id="KW-0653">Protein transport</keyword>
<dbReference type="EMBL" id="CAJZAI010000002">
    <property type="protein sequence ID" value="CAG9168870.1"/>
    <property type="molecule type" value="Genomic_DNA"/>
</dbReference>
<sequence>MNKTYRSVYNASTGTWVAAPETAKGRAKSSRRTMVAIVAIVTGIATQSALAFKPIGNNATGSASDLVIGDNAAGITVPSYFYPTMTTDPWGNPLPGAGSAIVGNNANANQNAGVTLFGSNTSASGNGAVAVGADASAAFDGTAVGTAAFAIGDYSVAIGRGAVASHTSSVAVGVLSTAAGDDSLALGDYAFADGTSSVAVGDGAKSSNTEAIAIGKGAQALGVQSISVGARNVVTGDHSGAFGDPNNITGTGSYALGNDNTIDADNAFVVGNNVSVPAGLNGAVVLGNNSTVSAATPTPGMTVNGIAHTFAGGSPAAGDVVSVGSAAAPRQIQNVAAGQVSATSTDAVNGSQLYAVSQELDKPVSFSGNSGSNVDRHLGDTLAITGTATTTGTYSGANLRTVTDPASGAINLEMADAPKFGNVTINDSGTGKITGVTAGTAATDAVNVSQLQASTANAVMYDDSTHNSVTMGGDTYNSVTKTGGTRIVNVARGVDDSDAVNMSQLNETNAVINNFAGDQSDTYIDQNGRGIRYVRTNDNGLPLDDAYAQAVGATALGYNAVAAGANALALGRNAVAGNDNDVALGAGSVTQAAVATTGTTIAGTNYTFAGTAPASTVSVGDAGAERTITNVAAGRIGATSTDAINGSQLYATNQAIEVLDQGAVKYDRNADGTVNYNSVTMGGDTYNAVTRSGGTRITNVARGVADSDAVNVSQLNEVRDDVTNIANTVDNFAGDQSTTYTEENGRGIRYVRTNDTGLPQADAYARGQASTAVGYNAQATGDSAVAMGRDSSASGTDAVAIGHNSVATNAGDVALGSGSVTAAAVATTGVTIAGKDYTFAGTAPTSTVSVGDVGAERTITNVAAGRISADSTDAINGSQLYATNQAIEQIASNITTLDQGSVKYDTNADGTVNYNSVTMGGDTYSSITKTGGTRITNVARGVDDSDAVNMSQLNETNAVINNFAGDQSATYTDQNGRGIRYVRTNDAGLAQADAYAQGQGATAVGYDATASGDSALALGRNAVASDANSVALGSGSVTAAAVATASGVVGGTTYQFAGGSPASTVSVGSAGNERTVTNVAAGRISADSTDAVNGSQLYATNQKVDENTQDITSLNQQVGGNTQAINNLSNRIDGVQRDANAGTASAMALAGLPQAVLPGKGMVALAGSTYSGQSALALGVSKLSDSGKWVFKGGMTTNTRGNVGATVGAGFHW</sequence>
<dbReference type="InterPro" id="IPR005594">
    <property type="entry name" value="YadA_C"/>
</dbReference>
<dbReference type="Pfam" id="PF05662">
    <property type="entry name" value="YadA_stalk"/>
    <property type="match status" value="8"/>
</dbReference>
<evidence type="ECO:0000256" key="3">
    <source>
        <dbReference type="ARBA" id="ARBA00005848"/>
    </source>
</evidence>
<evidence type="ECO:0000256" key="9">
    <source>
        <dbReference type="ARBA" id="ARBA00023136"/>
    </source>
</evidence>
<feature type="domain" description="ESPR" evidence="15">
    <location>
        <begin position="1"/>
        <end position="44"/>
    </location>
</feature>
<feature type="domain" description="Trimeric autotransporter adhesin YadA-like stalk" evidence="14">
    <location>
        <begin position="628"/>
        <end position="658"/>
    </location>
</feature>
<feature type="domain" description="Trimeric autotransporter adhesin YadA-like stalk" evidence="14">
    <location>
        <begin position="696"/>
        <end position="735"/>
    </location>
</feature>
<dbReference type="Gene3D" id="2.150.10.10">
    <property type="entry name" value="Serralysin-like metalloprotease, C-terminal"/>
    <property type="match status" value="9"/>
</dbReference>
<feature type="domain" description="Trimeric autotransporter adhesin YadA-like head" evidence="13">
    <location>
        <begin position="765"/>
        <end position="791"/>
    </location>
</feature>
<accession>A0ABM8WNA5</accession>
<keyword evidence="11" id="KW-1133">Transmembrane helix</keyword>
<evidence type="ECO:0000259" key="12">
    <source>
        <dbReference type="Pfam" id="PF03895"/>
    </source>
</evidence>
<keyword evidence="9 11" id="KW-0472">Membrane</keyword>
<evidence type="ECO:0000256" key="5">
    <source>
        <dbReference type="ARBA" id="ARBA00022452"/>
    </source>
</evidence>
<evidence type="ECO:0000256" key="6">
    <source>
        <dbReference type="ARBA" id="ARBA00022692"/>
    </source>
</evidence>
<dbReference type="InterPro" id="IPR024973">
    <property type="entry name" value="ESPR"/>
</dbReference>
<dbReference type="InterPro" id="IPR008640">
    <property type="entry name" value="Adhesin_Head_dom"/>
</dbReference>
<dbReference type="SUPFAM" id="SSF101967">
    <property type="entry name" value="Adhesin YadA, collagen-binding domain"/>
    <property type="match status" value="7"/>
</dbReference>
<keyword evidence="6 11" id="KW-0812">Transmembrane</keyword>
<evidence type="ECO:0000259" key="14">
    <source>
        <dbReference type="Pfam" id="PF05662"/>
    </source>
</evidence>
<evidence type="ECO:0000256" key="4">
    <source>
        <dbReference type="ARBA" id="ARBA00022448"/>
    </source>
</evidence>
<feature type="transmembrane region" description="Helical" evidence="11">
    <location>
        <begin position="34"/>
        <end position="52"/>
    </location>
</feature>
<comment type="subcellular location">
    <subcellularLocation>
        <location evidence="2">Cell outer membrane</location>
    </subcellularLocation>
    <subcellularLocation>
        <location evidence="1">Cell surface</location>
    </subcellularLocation>
</comment>
<proteinExistence type="inferred from homology"/>